<dbReference type="OrthoDB" id="2273115at2"/>
<comment type="caution">
    <text evidence="3">The sequence shown here is derived from an EMBL/GenBank/DDBJ whole genome shotgun (WGS) entry which is preliminary data.</text>
</comment>
<proteinExistence type="predicted"/>
<organism evidence="3 4">
    <name type="scientific">Nonomuraea longispora</name>
    <dbReference type="NCBI Taxonomy" id="1848320"/>
    <lineage>
        <taxon>Bacteria</taxon>
        <taxon>Bacillati</taxon>
        <taxon>Actinomycetota</taxon>
        <taxon>Actinomycetes</taxon>
        <taxon>Streptosporangiales</taxon>
        <taxon>Streptosporangiaceae</taxon>
        <taxon>Nonomuraea</taxon>
    </lineage>
</organism>
<keyword evidence="4" id="KW-1185">Reference proteome</keyword>
<dbReference type="InterPro" id="IPR050855">
    <property type="entry name" value="NDM-1-like"/>
</dbReference>
<dbReference type="SUPFAM" id="SSF56281">
    <property type="entry name" value="Metallo-hydrolase/oxidoreductase"/>
    <property type="match status" value="1"/>
</dbReference>
<dbReference type="PANTHER" id="PTHR42951:SF4">
    <property type="entry name" value="ACYL-COENZYME A THIOESTERASE MBLAC2"/>
    <property type="match status" value="1"/>
</dbReference>
<accession>A0A4R4NU40</accession>
<dbReference type="Gene3D" id="3.60.15.10">
    <property type="entry name" value="Ribonuclease Z/Hydroxyacylglutathione hydrolase-like"/>
    <property type="match status" value="1"/>
</dbReference>
<reference evidence="3 4" key="1">
    <citation type="submission" date="2019-02" db="EMBL/GenBank/DDBJ databases">
        <title>Draft genome sequences of novel Actinobacteria.</title>
        <authorList>
            <person name="Sahin N."/>
            <person name="Ay H."/>
            <person name="Saygin H."/>
        </authorList>
    </citation>
    <scope>NUCLEOTIDE SEQUENCE [LARGE SCALE GENOMIC DNA]</scope>
    <source>
        <strain evidence="3 4">KC201</strain>
    </source>
</reference>
<dbReference type="Proteomes" id="UP000295157">
    <property type="component" value="Unassembled WGS sequence"/>
</dbReference>
<evidence type="ECO:0000313" key="4">
    <source>
        <dbReference type="Proteomes" id="UP000295157"/>
    </source>
</evidence>
<dbReference type="CDD" id="cd16282">
    <property type="entry name" value="metallo-hydrolase-like_MBL-fold"/>
    <property type="match status" value="1"/>
</dbReference>
<dbReference type="SMART" id="SM00849">
    <property type="entry name" value="Lactamase_B"/>
    <property type="match status" value="1"/>
</dbReference>
<dbReference type="PANTHER" id="PTHR42951">
    <property type="entry name" value="METALLO-BETA-LACTAMASE DOMAIN-CONTAINING"/>
    <property type="match status" value="1"/>
</dbReference>
<evidence type="ECO:0000313" key="3">
    <source>
        <dbReference type="EMBL" id="TDC11467.1"/>
    </source>
</evidence>
<gene>
    <name evidence="3" type="ORF">E1267_00555</name>
</gene>
<sequence>MNASFEGSTCQPSASAHQSARGCGSTVSMTTWKSYAMSPMLKVGFVGMSEQWQEVGDRAYVRRHRSYDMNVGLVVGDGHCLVLDTRTSYREAADLIDAIRRITPAPWTVVNSHSHFDHCFGNALFRPAEIWGHVRCAEELELYGDQQRAGVIKGSPELRDELEELTIVPPDQTFSTAAGLDIGGRMVHLRHFGLGHSSNDVVVQVPDAGVVFAGDLVEEGAPPAFSDSYPLDWPVTLGKMLEEMPEPVIVPGHGAVVDRAYALAQREELALVAELAEQAHVEGLRDLIRRFPYPEDVTRQAIDRAFMQLDAV</sequence>
<feature type="compositionally biased region" description="Polar residues" evidence="1">
    <location>
        <begin position="1"/>
        <end position="18"/>
    </location>
</feature>
<evidence type="ECO:0000259" key="2">
    <source>
        <dbReference type="SMART" id="SM00849"/>
    </source>
</evidence>
<feature type="region of interest" description="Disordered" evidence="1">
    <location>
        <begin position="1"/>
        <end position="21"/>
    </location>
</feature>
<dbReference type="EMBL" id="SMJZ01000001">
    <property type="protein sequence ID" value="TDC11467.1"/>
    <property type="molecule type" value="Genomic_DNA"/>
</dbReference>
<protein>
    <submittedName>
        <fullName evidence="3">MBL fold metallo-hydrolase</fullName>
    </submittedName>
</protein>
<dbReference type="GO" id="GO:0016787">
    <property type="term" value="F:hydrolase activity"/>
    <property type="evidence" value="ECO:0007669"/>
    <property type="project" value="UniProtKB-KW"/>
</dbReference>
<dbReference type="Pfam" id="PF00753">
    <property type="entry name" value="Lactamase_B"/>
    <property type="match status" value="1"/>
</dbReference>
<evidence type="ECO:0000256" key="1">
    <source>
        <dbReference type="SAM" id="MobiDB-lite"/>
    </source>
</evidence>
<keyword evidence="3" id="KW-0378">Hydrolase</keyword>
<dbReference type="InterPro" id="IPR001279">
    <property type="entry name" value="Metallo-B-lactamas"/>
</dbReference>
<dbReference type="InterPro" id="IPR036866">
    <property type="entry name" value="RibonucZ/Hydroxyglut_hydro"/>
</dbReference>
<dbReference type="AlphaFoldDB" id="A0A4R4NU40"/>
<name>A0A4R4NU40_9ACTN</name>
<feature type="domain" description="Metallo-beta-lactamase" evidence="2">
    <location>
        <begin position="68"/>
        <end position="253"/>
    </location>
</feature>